<dbReference type="InterPro" id="IPR036770">
    <property type="entry name" value="Ankyrin_rpt-contain_sf"/>
</dbReference>
<dbReference type="InterPro" id="IPR002110">
    <property type="entry name" value="Ankyrin_rpt"/>
</dbReference>
<dbReference type="PANTHER" id="PTHR24201">
    <property type="entry name" value="ANK_REP_REGION DOMAIN-CONTAINING PROTEIN"/>
    <property type="match status" value="1"/>
</dbReference>
<organism evidence="4 5">
    <name type="scientific">Cherax quadricarinatus</name>
    <name type="common">Australian red claw crayfish</name>
    <dbReference type="NCBI Taxonomy" id="27406"/>
    <lineage>
        <taxon>Eukaryota</taxon>
        <taxon>Metazoa</taxon>
        <taxon>Ecdysozoa</taxon>
        <taxon>Arthropoda</taxon>
        <taxon>Crustacea</taxon>
        <taxon>Multicrustacea</taxon>
        <taxon>Malacostraca</taxon>
        <taxon>Eumalacostraca</taxon>
        <taxon>Eucarida</taxon>
        <taxon>Decapoda</taxon>
        <taxon>Pleocyemata</taxon>
        <taxon>Astacidea</taxon>
        <taxon>Parastacoidea</taxon>
        <taxon>Parastacidae</taxon>
        <taxon>Cherax</taxon>
    </lineage>
</organism>
<dbReference type="EMBL" id="JARKIK010000049">
    <property type="protein sequence ID" value="KAK8734797.1"/>
    <property type="molecule type" value="Genomic_DNA"/>
</dbReference>
<dbReference type="Gene3D" id="1.25.40.20">
    <property type="entry name" value="Ankyrin repeat-containing domain"/>
    <property type="match status" value="2"/>
</dbReference>
<dbReference type="Proteomes" id="UP001445076">
    <property type="component" value="Unassembled WGS sequence"/>
</dbReference>
<reference evidence="4 5" key="1">
    <citation type="journal article" date="2024" name="BMC Genomics">
        <title>Genome assembly of redclaw crayfish (Cherax quadricarinatus) provides insights into its immune adaptation and hypoxia tolerance.</title>
        <authorList>
            <person name="Liu Z."/>
            <person name="Zheng J."/>
            <person name="Li H."/>
            <person name="Fang K."/>
            <person name="Wang S."/>
            <person name="He J."/>
            <person name="Zhou D."/>
            <person name="Weng S."/>
            <person name="Chi M."/>
            <person name="Gu Z."/>
            <person name="He J."/>
            <person name="Li F."/>
            <person name="Wang M."/>
        </authorList>
    </citation>
    <scope>NUCLEOTIDE SEQUENCE [LARGE SCALE GENOMIC DNA]</scope>
    <source>
        <strain evidence="4">ZL_2023a</strain>
    </source>
</reference>
<dbReference type="PROSITE" id="PS50297">
    <property type="entry name" value="ANK_REP_REGION"/>
    <property type="match status" value="2"/>
</dbReference>
<sequence>MSDVSGECHRSGNGSWSLMSENTLSVNFPLHRACRDGDAAALTSLLLHAHAHAHLTLEDTYYGWTPTHWAAYFGKIECLRVLVSGVGNGVAAHPAMTTSRFTQTPAHIAAFAGHPHCLQWLLQSGVDPNAQDYLGETALHKAARTGSTECVNLLIENKAKIGLRNNNCQTAAQLANACSYRALADHLLQLEGKQGLTAEVNGSISRSVPAHGLNGGVFPHCVQSALVTNKALPVLTNGATTTNLSCVTTVNGHALATNGDGSSGTCSSSNGYYGFQPAKCQDNGQVNGQANNFIDGQNMQSDMDCDMETDMTPVNDNCNGTAVNHTQGSESSFTNVTVNGSQSEPMNGHADNITVGFTNGHVIGTVLGFASGHTLGNMASVTNGQSAKVIPGITSENNLNGTDECTLKAHSKMGEDVTLNPGVSQNHIPIAGCKRSREEGFIPEMKRMRTEGSLFFPDPCRPTTPQAVASSYQHRIPFCDITNNSSSSFRAAEQPKVQNSSYVNNEKPEEVSNKIEVDNELMSTDELKSTVKVYTGGYIVAETTGEANIDLCADMLRETHGCEPYLFFL</sequence>
<evidence type="ECO:0000256" key="2">
    <source>
        <dbReference type="ARBA" id="ARBA00023043"/>
    </source>
</evidence>
<dbReference type="PROSITE" id="PS50088">
    <property type="entry name" value="ANK_REPEAT"/>
    <property type="match status" value="2"/>
</dbReference>
<accession>A0AAW0X6L8</accession>
<dbReference type="PANTHER" id="PTHR24201:SF17">
    <property type="entry name" value="ANKYRIN REPEAT DOMAIN-CONTAINING PROTEIN 10-LIKE ISOFORM X1"/>
    <property type="match status" value="1"/>
</dbReference>
<evidence type="ECO:0000313" key="5">
    <source>
        <dbReference type="Proteomes" id="UP001445076"/>
    </source>
</evidence>
<feature type="repeat" description="ANK" evidence="3">
    <location>
        <begin position="101"/>
        <end position="133"/>
    </location>
</feature>
<keyword evidence="1" id="KW-0677">Repeat</keyword>
<dbReference type="Pfam" id="PF00023">
    <property type="entry name" value="Ank"/>
    <property type="match status" value="1"/>
</dbReference>
<evidence type="ECO:0000256" key="1">
    <source>
        <dbReference type="ARBA" id="ARBA00022737"/>
    </source>
</evidence>
<dbReference type="EMBL" id="JARKIK010000049">
    <property type="protein sequence ID" value="KAK8734796.1"/>
    <property type="molecule type" value="Genomic_DNA"/>
</dbReference>
<comment type="caution">
    <text evidence="4">The sequence shown here is derived from an EMBL/GenBank/DDBJ whole genome shotgun (WGS) entry which is preliminary data.</text>
</comment>
<dbReference type="SUPFAM" id="SSF48403">
    <property type="entry name" value="Ankyrin repeat"/>
    <property type="match status" value="1"/>
</dbReference>
<protein>
    <recommendedName>
        <fullName evidence="6">Ankyrin repeat domain-containing protein 10</fullName>
    </recommendedName>
</protein>
<feature type="repeat" description="ANK" evidence="3">
    <location>
        <begin position="134"/>
        <end position="166"/>
    </location>
</feature>
<reference evidence="4" key="2">
    <citation type="submission" date="2024-01" db="EMBL/GenBank/DDBJ databases">
        <authorList>
            <person name="He J."/>
            <person name="Wang M."/>
            <person name="Zheng J."/>
            <person name="Liu Z."/>
        </authorList>
    </citation>
    <scope>NUCLEOTIDE SEQUENCE</scope>
    <source>
        <strain evidence="4">ZL_2023a</strain>
        <tissue evidence="4">Muscle</tissue>
    </source>
</reference>
<dbReference type="InterPro" id="IPR050776">
    <property type="entry name" value="Ank_Repeat/CDKN_Inhibitor"/>
</dbReference>
<proteinExistence type="predicted"/>
<dbReference type="SMART" id="SM00248">
    <property type="entry name" value="ANK"/>
    <property type="match status" value="3"/>
</dbReference>
<evidence type="ECO:0008006" key="6">
    <source>
        <dbReference type="Google" id="ProtNLM"/>
    </source>
</evidence>
<name>A0AAW0X6L8_CHEQU</name>
<keyword evidence="2 3" id="KW-0040">ANK repeat</keyword>
<dbReference type="Pfam" id="PF12796">
    <property type="entry name" value="Ank_2"/>
    <property type="match status" value="1"/>
</dbReference>
<evidence type="ECO:0000313" key="4">
    <source>
        <dbReference type="EMBL" id="KAK8734796.1"/>
    </source>
</evidence>
<evidence type="ECO:0000256" key="3">
    <source>
        <dbReference type="PROSITE-ProRule" id="PRU00023"/>
    </source>
</evidence>
<keyword evidence="5" id="KW-1185">Reference proteome</keyword>
<dbReference type="AlphaFoldDB" id="A0AAW0X6L8"/>
<gene>
    <name evidence="4" type="ORF">OTU49_005654</name>
</gene>